<dbReference type="InterPro" id="IPR024498">
    <property type="entry name" value="DUF2786"/>
</dbReference>
<keyword evidence="5" id="KW-1185">Reference proteome</keyword>
<accession>A0A0J1GL22</accession>
<feature type="compositionally biased region" description="Basic and acidic residues" evidence="1">
    <location>
        <begin position="223"/>
        <end position="232"/>
    </location>
</feature>
<feature type="domain" description="DUF7168" evidence="3">
    <location>
        <begin position="59"/>
        <end position="189"/>
    </location>
</feature>
<sequence length="232" mass="26164">MSEQKRKALKKIAKCLELGNSANVNEAAQAIKMAHRLMLKYGLEKDDIEFIQMGKTKTATLLPTDISPQILKIIRGINRRFGVECVLTNHKGLKQAEFIGMAERAIFAAFAFDVVYREMNQQTGQFRNSFQGTGTSTSEITRRVSSFLAGWLEGALEKLPVLTTDDDHDQRMTNFIDKEFKNLDRETFKQQLQEAMKALTDDYEKGMKKGRSISVSRPVGGSRAHEPKLLSS</sequence>
<dbReference type="InterPro" id="IPR055592">
    <property type="entry name" value="DUF7168"/>
</dbReference>
<dbReference type="OrthoDB" id="7275531at2"/>
<dbReference type="EMBL" id="LDOV01000022">
    <property type="protein sequence ID" value="KLV00460.1"/>
    <property type="molecule type" value="Genomic_DNA"/>
</dbReference>
<feature type="domain" description="DUF2786" evidence="2">
    <location>
        <begin position="7"/>
        <end position="44"/>
    </location>
</feature>
<dbReference type="InterPro" id="IPR016868">
    <property type="entry name" value="Phage_B3_Orf5"/>
</dbReference>
<evidence type="ECO:0000313" key="5">
    <source>
        <dbReference type="Proteomes" id="UP000036426"/>
    </source>
</evidence>
<evidence type="ECO:0000256" key="1">
    <source>
        <dbReference type="SAM" id="MobiDB-lite"/>
    </source>
</evidence>
<dbReference type="PATRIC" id="fig|754436.4.peg.2641"/>
<dbReference type="Pfam" id="PF10979">
    <property type="entry name" value="DUF2786"/>
    <property type="match status" value="1"/>
</dbReference>
<comment type="caution">
    <text evidence="4">The sequence shown here is derived from an EMBL/GenBank/DDBJ whole genome shotgun (WGS) entry which is preliminary data.</text>
</comment>
<name>A0A0J1GL22_9GAMM</name>
<reference evidence="4 5" key="1">
    <citation type="submission" date="2015-05" db="EMBL/GenBank/DDBJ databases">
        <title>Photobacterium galathea sp. nov.</title>
        <authorList>
            <person name="Machado H."/>
            <person name="Gram L."/>
        </authorList>
    </citation>
    <scope>NUCLEOTIDE SEQUENCE [LARGE SCALE GENOMIC DNA]</scope>
    <source>
        <strain evidence="4 5">DSM 25995</strain>
    </source>
</reference>
<dbReference type="PIRSF" id="PIRSF028111">
    <property type="entry name" value="UCP028111"/>
    <property type="match status" value="1"/>
</dbReference>
<evidence type="ECO:0000259" key="2">
    <source>
        <dbReference type="Pfam" id="PF10979"/>
    </source>
</evidence>
<evidence type="ECO:0000313" key="4">
    <source>
        <dbReference type="EMBL" id="KLV00460.1"/>
    </source>
</evidence>
<dbReference type="AlphaFoldDB" id="A0A0J1GL22"/>
<dbReference type="Proteomes" id="UP000036426">
    <property type="component" value="Unassembled WGS sequence"/>
</dbReference>
<proteinExistence type="predicted"/>
<protein>
    <submittedName>
        <fullName evidence="4">Transcriptional regulator</fullName>
    </submittedName>
</protein>
<gene>
    <name evidence="4" type="ORF">ABT58_12425</name>
</gene>
<evidence type="ECO:0000259" key="3">
    <source>
        <dbReference type="Pfam" id="PF23771"/>
    </source>
</evidence>
<feature type="region of interest" description="Disordered" evidence="1">
    <location>
        <begin position="207"/>
        <end position="232"/>
    </location>
</feature>
<dbReference type="Pfam" id="PF23771">
    <property type="entry name" value="DUF7168"/>
    <property type="match status" value="1"/>
</dbReference>
<organism evidence="4 5">
    <name type="scientific">Photobacterium aphoticum</name>
    <dbReference type="NCBI Taxonomy" id="754436"/>
    <lineage>
        <taxon>Bacteria</taxon>
        <taxon>Pseudomonadati</taxon>
        <taxon>Pseudomonadota</taxon>
        <taxon>Gammaproteobacteria</taxon>
        <taxon>Vibrionales</taxon>
        <taxon>Vibrionaceae</taxon>
        <taxon>Photobacterium</taxon>
    </lineage>
</organism>
<dbReference type="RefSeq" id="WP_047874726.1">
    <property type="nucleotide sequence ID" value="NZ_BMYC01000004.1"/>
</dbReference>